<comment type="caution">
    <text evidence="1">The sequence shown here is derived from an EMBL/GenBank/DDBJ whole genome shotgun (WGS) entry which is preliminary data.</text>
</comment>
<dbReference type="InterPro" id="IPR034474">
    <property type="entry name" value="Methyltransferase_Class_D"/>
</dbReference>
<evidence type="ECO:0000313" key="1">
    <source>
        <dbReference type="EMBL" id="OUM46331.1"/>
    </source>
</evidence>
<name>A0A1Y3MBT6_9BACI</name>
<reference evidence="1 2" key="1">
    <citation type="submission" date="2017-02" db="EMBL/GenBank/DDBJ databases">
        <title>Bacillus pseudomycoides isolate FSL K6-0042.</title>
        <authorList>
            <person name="Kovac J."/>
        </authorList>
    </citation>
    <scope>NUCLEOTIDE SEQUENCE [LARGE SCALE GENOMIC DNA]</scope>
    <source>
        <strain evidence="1 2">FSL K6-0042</strain>
    </source>
</reference>
<accession>A0A1Y3MBT6</accession>
<dbReference type="PANTHER" id="PTHR43306">
    <property type="entry name" value="7,8-DIHYDRO-6-HYDROXYMETHYLPTERIN DIMETHYLTRANSFERASE"/>
    <property type="match status" value="1"/>
</dbReference>
<dbReference type="PANTHER" id="PTHR43306:SF1">
    <property type="entry name" value="7,8-DIHYDRO-6-HYDROXYMETHYLPTERIN DIMETHYLTRANSFERASE"/>
    <property type="match status" value="1"/>
</dbReference>
<proteinExistence type="predicted"/>
<gene>
    <name evidence="1" type="ORF">BW425_24190</name>
</gene>
<sequence>MPKVSLPTGIGYENVFRVLIMKFMDNYDLDIRSVKKSCVHIVHPDGRIIPFDTYNLFYRDEKEEYLKELQGESGIVK</sequence>
<dbReference type="Proteomes" id="UP000195321">
    <property type="component" value="Unassembled WGS sequence"/>
</dbReference>
<dbReference type="RefSeq" id="WP_016113148.1">
    <property type="nucleotide sequence ID" value="NZ_CP189809.1"/>
</dbReference>
<organism evidence="1 2">
    <name type="scientific">Bacillus pseudomycoides</name>
    <dbReference type="NCBI Taxonomy" id="64104"/>
    <lineage>
        <taxon>Bacteria</taxon>
        <taxon>Bacillati</taxon>
        <taxon>Bacillota</taxon>
        <taxon>Bacilli</taxon>
        <taxon>Bacillales</taxon>
        <taxon>Bacillaceae</taxon>
        <taxon>Bacillus</taxon>
        <taxon>Bacillus cereus group</taxon>
    </lineage>
</organism>
<evidence type="ECO:0000313" key="2">
    <source>
        <dbReference type="Proteomes" id="UP000195321"/>
    </source>
</evidence>
<protein>
    <submittedName>
        <fullName evidence="1">Uncharacterized protein</fullName>
    </submittedName>
</protein>
<dbReference type="EMBL" id="MWPX01000049">
    <property type="protein sequence ID" value="OUM46331.1"/>
    <property type="molecule type" value="Genomic_DNA"/>
</dbReference>
<dbReference type="AlphaFoldDB" id="A0A1Y3MBT6"/>